<dbReference type="InterPro" id="IPR004001">
    <property type="entry name" value="Actin_CS"/>
</dbReference>
<dbReference type="PANTHER" id="PTHR10151:SF120">
    <property type="entry name" value="BIS(5'-ADENOSYL)-TRIPHOSPHATASE"/>
    <property type="match status" value="1"/>
</dbReference>
<dbReference type="GO" id="GO:0016787">
    <property type="term" value="F:hydrolase activity"/>
    <property type="evidence" value="ECO:0007669"/>
    <property type="project" value="UniProtKB-ARBA"/>
</dbReference>
<dbReference type="SUPFAM" id="SSF53649">
    <property type="entry name" value="Alkaline phosphatase-like"/>
    <property type="match status" value="1"/>
</dbReference>
<dbReference type="PANTHER" id="PTHR10151">
    <property type="entry name" value="ECTONUCLEOTIDE PYROPHOSPHATASE/PHOSPHODIESTERASE"/>
    <property type="match status" value="1"/>
</dbReference>
<dbReference type="RefSeq" id="WP_132004213.1">
    <property type="nucleotide sequence ID" value="NZ_JABUHM010000009.1"/>
</dbReference>
<dbReference type="EMBL" id="SLVV01000004">
    <property type="protein sequence ID" value="TCN26070.1"/>
    <property type="molecule type" value="Genomic_DNA"/>
</dbReference>
<dbReference type="InterPro" id="IPR017850">
    <property type="entry name" value="Alkaline_phosphatase_core_sf"/>
</dbReference>
<accession>A0A4V2RDT6</accession>
<evidence type="ECO:0000313" key="1">
    <source>
        <dbReference type="EMBL" id="TCN26070.1"/>
    </source>
</evidence>
<dbReference type="Gene3D" id="3.40.720.10">
    <property type="entry name" value="Alkaline Phosphatase, subunit A"/>
    <property type="match status" value="1"/>
</dbReference>
<keyword evidence="2" id="KW-1185">Reference proteome</keyword>
<dbReference type="AlphaFoldDB" id="A0A4V2RDT6"/>
<sequence length="654" mass="73622">MTTRIFTILSLIILCTTGMQEKGVLAEDKEQVILISFDGMRNDLTRKYVKEGKLPNIKKMTDEGSMAKYAKTISPSLTAPSHAAIATGATPLKTSIVSNAWKEPNAALTNKENAFSSELEVDPLWVEARKQGKTTATVAFAGANPTTGKQGDYTIYYGDTWSPSSGETLKFRKASEWKNAPRTYSPLKESYFDIQIKNQKHHTFYVLAVDSTDDEKVNYDQFIVSERKEIHKVSKKTKKGKWGSLTFTIKGNQAAGTWFRFAPKDPRLEEKVNMYRSGVTSGQIDGPEGFRENIRERFGVFPPQDDDRALEKGWISRKEYEEISERFVHWVTDVSLFIKEEYQPDLLMFYAPQIDHQEHLYLLSDPRQPGYTAEKSKKYQKYIEWAYQAADDVVGKTIHAMDKNDTLFIVSDHGMEPAHSTLEPNKILKDHGLLVTDEKGKVLLNKTKAIAIPSGSAAHIYINLESREKGGIVPKGDYQQVRDEIMNVFKDIEVTRNVNGPLISHHLGELWSSIRNEGLSLNAFKESATDLYSHILNLRVHPYEMVKPIPKEGTAIRKDHNIGDILLMAAPGYIMGNGMSETVKPAVELGTHGGNPDREKLKAVFIAMGPEFPEGEQIQPISNLDIAPTIYDILGLETPDFVEGEKIKELTEKR</sequence>
<dbReference type="Pfam" id="PF01663">
    <property type="entry name" value="Phosphodiest"/>
    <property type="match status" value="2"/>
</dbReference>
<gene>
    <name evidence="1" type="ORF">EV146_104177</name>
</gene>
<organism evidence="1 2">
    <name type="scientific">Mesobacillus foraminis</name>
    <dbReference type="NCBI Taxonomy" id="279826"/>
    <lineage>
        <taxon>Bacteria</taxon>
        <taxon>Bacillati</taxon>
        <taxon>Bacillota</taxon>
        <taxon>Bacilli</taxon>
        <taxon>Bacillales</taxon>
        <taxon>Bacillaceae</taxon>
        <taxon>Mesobacillus</taxon>
    </lineage>
</organism>
<protein>
    <submittedName>
        <fullName evidence="1">Type I phosphodiesterase/nucleotide pyrophosphatase</fullName>
    </submittedName>
</protein>
<evidence type="ECO:0000313" key="2">
    <source>
        <dbReference type="Proteomes" id="UP000295689"/>
    </source>
</evidence>
<dbReference type="PROSITE" id="PS00432">
    <property type="entry name" value="ACTINS_2"/>
    <property type="match status" value="1"/>
</dbReference>
<reference evidence="1 2" key="1">
    <citation type="journal article" date="2015" name="Stand. Genomic Sci.">
        <title>Genomic Encyclopedia of Bacterial and Archaeal Type Strains, Phase III: the genomes of soil and plant-associated and newly described type strains.</title>
        <authorList>
            <person name="Whitman W.B."/>
            <person name="Woyke T."/>
            <person name="Klenk H.P."/>
            <person name="Zhou Y."/>
            <person name="Lilburn T.G."/>
            <person name="Beck B.J."/>
            <person name="De Vos P."/>
            <person name="Vandamme P."/>
            <person name="Eisen J.A."/>
            <person name="Garrity G."/>
            <person name="Hugenholtz P."/>
            <person name="Kyrpides N.C."/>
        </authorList>
    </citation>
    <scope>NUCLEOTIDE SEQUENCE [LARGE SCALE GENOMIC DNA]</scope>
    <source>
        <strain evidence="1 2">CV53</strain>
    </source>
</reference>
<proteinExistence type="predicted"/>
<comment type="caution">
    <text evidence="1">The sequence shown here is derived from an EMBL/GenBank/DDBJ whole genome shotgun (WGS) entry which is preliminary data.</text>
</comment>
<name>A0A4V2RDT6_9BACI</name>
<dbReference type="Proteomes" id="UP000295689">
    <property type="component" value="Unassembled WGS sequence"/>
</dbReference>
<dbReference type="InterPro" id="IPR002591">
    <property type="entry name" value="Phosphodiest/P_Trfase"/>
</dbReference>